<reference evidence="1 2" key="1">
    <citation type="submission" date="2016-10" db="EMBL/GenBank/DDBJ databases">
        <authorList>
            <person name="Cai Z."/>
        </authorList>
    </citation>
    <scope>NUCLEOTIDE SEQUENCE [LARGE SCALE GENOMIC DNA]</scope>
</reference>
<keyword evidence="2" id="KW-1185">Reference proteome</keyword>
<sequence length="390" mass="44598">MNYIDSTHTSIACRGKYQLCDLDVPGMWLQRAASNCYSCLDPSRNVCKSPSHLTYNQYLVGLKPGAAQANLLSLKAFLMTQDLRRARMVLWVDDPAAVYTNETAAFFDAFAEHITIKRFDYQQEIRGTLWEGDPFFRNGSHVRSFMPMAGAWSDVVRILLLHKYGDFWMDNDVVLYTDVTHLLDTSYQFVMRWMNLHIMRMQPESKLTHRAMRLATLLPLDHPRFQQEVMDKLCKPNGYMPAHPMYKGTDIYNSCLHRVLLRVNNTGPPGAVLYDLPLGWWDHDWAGCFNTRKAINDSDWRRVAGSFLAMHNRYPKEPDLGDAQPPSPLRRVVKIVDDFFALCASADCMPVDGMPLLAYEGIRDAPGTVRRAALRRLSQHLQAALPRPPA</sequence>
<dbReference type="Proteomes" id="UP000256970">
    <property type="component" value="Unassembled WGS sequence"/>
</dbReference>
<organism evidence="1 2">
    <name type="scientific">Tetradesmus obliquus</name>
    <name type="common">Green alga</name>
    <name type="synonym">Acutodesmus obliquus</name>
    <dbReference type="NCBI Taxonomy" id="3088"/>
    <lineage>
        <taxon>Eukaryota</taxon>
        <taxon>Viridiplantae</taxon>
        <taxon>Chlorophyta</taxon>
        <taxon>core chlorophytes</taxon>
        <taxon>Chlorophyceae</taxon>
        <taxon>CS clade</taxon>
        <taxon>Sphaeropleales</taxon>
        <taxon>Scenedesmaceae</taxon>
        <taxon>Tetradesmus</taxon>
    </lineage>
</organism>
<dbReference type="AlphaFoldDB" id="A0A383V3R5"/>
<dbReference type="InterPro" id="IPR029044">
    <property type="entry name" value="Nucleotide-diphossugar_trans"/>
</dbReference>
<evidence type="ECO:0000313" key="1">
    <source>
        <dbReference type="EMBL" id="SZX59560.1"/>
    </source>
</evidence>
<name>A0A383V3R5_TETOB</name>
<proteinExistence type="predicted"/>
<evidence type="ECO:0000313" key="2">
    <source>
        <dbReference type="Proteomes" id="UP000256970"/>
    </source>
</evidence>
<accession>A0A383V3R5</accession>
<dbReference type="SUPFAM" id="SSF53448">
    <property type="entry name" value="Nucleotide-diphospho-sugar transferases"/>
    <property type="match status" value="1"/>
</dbReference>
<dbReference type="Gene3D" id="3.90.550.20">
    <property type="match status" value="1"/>
</dbReference>
<gene>
    <name evidence="1" type="ORF">BQ4739_LOCUS172</name>
</gene>
<dbReference type="EMBL" id="FNXT01000003">
    <property type="protein sequence ID" value="SZX59560.1"/>
    <property type="molecule type" value="Genomic_DNA"/>
</dbReference>
<protein>
    <submittedName>
        <fullName evidence="1">Uncharacterized protein</fullName>
    </submittedName>
</protein>